<feature type="transmembrane region" description="Helical" evidence="1">
    <location>
        <begin position="52"/>
        <end position="74"/>
    </location>
</feature>
<evidence type="ECO:0000256" key="1">
    <source>
        <dbReference type="SAM" id="Phobius"/>
    </source>
</evidence>
<keyword evidence="1" id="KW-0812">Transmembrane</keyword>
<dbReference type="EMBL" id="CAJGYM010000111">
    <property type="protein sequence ID" value="CAD6197990.1"/>
    <property type="molecule type" value="Genomic_DNA"/>
</dbReference>
<sequence length="92" mass="10471">MHVVPGEKIWSEVVQTSAAAGEEDDEEEDVVMHCGAARDVEPLGEQIESRKAVVPLVSSFSSSQLFFFFFVVFWDMLFDKEFPLFCLYSVKE</sequence>
<reference evidence="2" key="1">
    <citation type="submission" date="2020-10" db="EMBL/GenBank/DDBJ databases">
        <authorList>
            <person name="Kikuchi T."/>
        </authorList>
    </citation>
    <scope>NUCLEOTIDE SEQUENCE</scope>
    <source>
        <strain evidence="2">NKZ352</strain>
    </source>
</reference>
<evidence type="ECO:0000313" key="3">
    <source>
        <dbReference type="Proteomes" id="UP000835052"/>
    </source>
</evidence>
<gene>
    <name evidence="2" type="ORF">CAUJ_LOCUS13897</name>
</gene>
<accession>A0A8S1HTV4</accession>
<name>A0A8S1HTV4_9PELO</name>
<comment type="caution">
    <text evidence="2">The sequence shown here is derived from an EMBL/GenBank/DDBJ whole genome shotgun (WGS) entry which is preliminary data.</text>
</comment>
<evidence type="ECO:0000313" key="2">
    <source>
        <dbReference type="EMBL" id="CAD6197990.1"/>
    </source>
</evidence>
<keyword evidence="3" id="KW-1185">Reference proteome</keyword>
<protein>
    <submittedName>
        <fullName evidence="2">Uncharacterized protein</fullName>
    </submittedName>
</protein>
<proteinExistence type="predicted"/>
<keyword evidence="1" id="KW-0472">Membrane</keyword>
<organism evidence="2 3">
    <name type="scientific">Caenorhabditis auriculariae</name>
    <dbReference type="NCBI Taxonomy" id="2777116"/>
    <lineage>
        <taxon>Eukaryota</taxon>
        <taxon>Metazoa</taxon>
        <taxon>Ecdysozoa</taxon>
        <taxon>Nematoda</taxon>
        <taxon>Chromadorea</taxon>
        <taxon>Rhabditida</taxon>
        <taxon>Rhabditina</taxon>
        <taxon>Rhabditomorpha</taxon>
        <taxon>Rhabditoidea</taxon>
        <taxon>Rhabditidae</taxon>
        <taxon>Peloderinae</taxon>
        <taxon>Caenorhabditis</taxon>
    </lineage>
</organism>
<dbReference type="Proteomes" id="UP000835052">
    <property type="component" value="Unassembled WGS sequence"/>
</dbReference>
<keyword evidence="1" id="KW-1133">Transmembrane helix</keyword>
<dbReference type="AlphaFoldDB" id="A0A8S1HTV4"/>